<keyword evidence="9 11" id="KW-1133">Transmembrane helix</keyword>
<comment type="subcellular location">
    <subcellularLocation>
        <location evidence="1">Plastid</location>
        <location evidence="1">Chloroplast membrane</location>
        <topology evidence="1">Multi-pass membrane protein</topology>
    </subcellularLocation>
</comment>
<evidence type="ECO:0000256" key="10">
    <source>
        <dbReference type="ARBA" id="ARBA00023136"/>
    </source>
</evidence>
<feature type="non-terminal residue" evidence="12">
    <location>
        <position position="253"/>
    </location>
</feature>
<evidence type="ECO:0000256" key="9">
    <source>
        <dbReference type="ARBA" id="ARBA00022989"/>
    </source>
</evidence>
<keyword evidence="13" id="KW-1185">Reference proteome</keyword>
<name>S8DEL7_9LAMI</name>
<evidence type="ECO:0000313" key="13">
    <source>
        <dbReference type="Proteomes" id="UP000015453"/>
    </source>
</evidence>
<evidence type="ECO:0000256" key="6">
    <source>
        <dbReference type="ARBA" id="ARBA00022692"/>
    </source>
</evidence>
<feature type="transmembrane region" description="Helical" evidence="11">
    <location>
        <begin position="87"/>
        <end position="110"/>
    </location>
</feature>
<keyword evidence="3" id="KW-0150">Chloroplast</keyword>
<dbReference type="OrthoDB" id="5673at2759"/>
<evidence type="ECO:0000256" key="3">
    <source>
        <dbReference type="ARBA" id="ARBA00022528"/>
    </source>
</evidence>
<evidence type="ECO:0000256" key="7">
    <source>
        <dbReference type="ARBA" id="ARBA00022777"/>
    </source>
</evidence>
<feature type="non-terminal residue" evidence="12">
    <location>
        <position position="1"/>
    </location>
</feature>
<reference evidence="12 13" key="1">
    <citation type="journal article" date="2013" name="BMC Genomics">
        <title>The miniature genome of a carnivorous plant Genlisea aurea contains a low number of genes and short non-coding sequences.</title>
        <authorList>
            <person name="Leushkin E.V."/>
            <person name="Sutormin R.A."/>
            <person name="Nabieva E.R."/>
            <person name="Penin A.A."/>
            <person name="Kondrashov A.S."/>
            <person name="Logacheva M.D."/>
        </authorList>
    </citation>
    <scope>NUCLEOTIDE SEQUENCE [LARGE SCALE GENOMIC DNA]</scope>
</reference>
<keyword evidence="7" id="KW-0418">Kinase</keyword>
<gene>
    <name evidence="12" type="ORF">M569_16990</name>
</gene>
<keyword evidence="10 11" id="KW-0472">Membrane</keyword>
<proteinExistence type="inferred from homology"/>
<evidence type="ECO:0000256" key="2">
    <source>
        <dbReference type="ARBA" id="ARBA00010794"/>
    </source>
</evidence>
<feature type="transmembrane region" description="Helical" evidence="11">
    <location>
        <begin position="61"/>
        <end position="81"/>
    </location>
</feature>
<evidence type="ECO:0000256" key="5">
    <source>
        <dbReference type="ARBA" id="ARBA00022679"/>
    </source>
</evidence>
<keyword evidence="4" id="KW-0934">Plastid</keyword>
<dbReference type="AlphaFoldDB" id="S8DEL7"/>
<keyword evidence="8" id="KW-0809">Transit peptide</keyword>
<evidence type="ECO:0000256" key="8">
    <source>
        <dbReference type="ARBA" id="ARBA00022946"/>
    </source>
</evidence>
<dbReference type="PANTHER" id="PTHR32523:SF7">
    <property type="entry name" value="FARNESOL KINASE, CHLOROPLASTIC"/>
    <property type="match status" value="1"/>
</dbReference>
<protein>
    <submittedName>
        <fullName evidence="12">Uncharacterized protein</fullName>
    </submittedName>
</protein>
<sequence>AIRPKSAKSTRKSAAAAAAAAMFSDNTLTSDLVATGLSGVIALSLLKFWEKTAKMGVDQKLNRKLVHITVGSTFMLCWPMFSVGNQGALFAALIPIASMIKVGLIGLGIWKDEATVKSMSRYGDHRELLKGPLYYGATIALSGIIYWKKLPIAIAAICNLCAGDGMADIVGRRFGRTKLPYNENKSLVGSLAMASAGFLASIGYMWYFSMMGYFEGSREMGFGFLMVSIAAALVESHPVSTMLDDNLTVPLTS</sequence>
<dbReference type="GO" id="GO:0016301">
    <property type="term" value="F:kinase activity"/>
    <property type="evidence" value="ECO:0007669"/>
    <property type="project" value="UniProtKB-KW"/>
</dbReference>
<evidence type="ECO:0000256" key="11">
    <source>
        <dbReference type="SAM" id="Phobius"/>
    </source>
</evidence>
<evidence type="ECO:0000256" key="1">
    <source>
        <dbReference type="ARBA" id="ARBA00004508"/>
    </source>
</evidence>
<feature type="transmembrane region" description="Helical" evidence="11">
    <location>
        <begin position="187"/>
        <end position="208"/>
    </location>
</feature>
<dbReference type="EMBL" id="AUSU01009797">
    <property type="protein sequence ID" value="EPS57827.1"/>
    <property type="molecule type" value="Genomic_DNA"/>
</dbReference>
<evidence type="ECO:0000256" key="4">
    <source>
        <dbReference type="ARBA" id="ARBA00022640"/>
    </source>
</evidence>
<feature type="transmembrane region" description="Helical" evidence="11">
    <location>
        <begin position="131"/>
        <end position="147"/>
    </location>
</feature>
<comment type="caution">
    <text evidence="12">The sequence shown here is derived from an EMBL/GenBank/DDBJ whole genome shotgun (WGS) entry which is preliminary data.</text>
</comment>
<dbReference type="GO" id="GO:0031969">
    <property type="term" value="C:chloroplast membrane"/>
    <property type="evidence" value="ECO:0007669"/>
    <property type="project" value="UniProtKB-SubCell"/>
</dbReference>
<evidence type="ECO:0000313" key="12">
    <source>
        <dbReference type="EMBL" id="EPS57827.1"/>
    </source>
</evidence>
<keyword evidence="6 11" id="KW-0812">Transmembrane</keyword>
<comment type="similarity">
    <text evidence="2">Belongs to the polyprenol kinase family.</text>
</comment>
<keyword evidence="5" id="KW-0808">Transferase</keyword>
<dbReference type="InterPro" id="IPR039606">
    <property type="entry name" value="Phytol/farnesol_kinase"/>
</dbReference>
<accession>S8DEL7</accession>
<feature type="transmembrane region" description="Helical" evidence="11">
    <location>
        <begin position="220"/>
        <end position="239"/>
    </location>
</feature>
<dbReference type="Proteomes" id="UP000015453">
    <property type="component" value="Unassembled WGS sequence"/>
</dbReference>
<organism evidence="12 13">
    <name type="scientific">Genlisea aurea</name>
    <dbReference type="NCBI Taxonomy" id="192259"/>
    <lineage>
        <taxon>Eukaryota</taxon>
        <taxon>Viridiplantae</taxon>
        <taxon>Streptophyta</taxon>
        <taxon>Embryophyta</taxon>
        <taxon>Tracheophyta</taxon>
        <taxon>Spermatophyta</taxon>
        <taxon>Magnoliopsida</taxon>
        <taxon>eudicotyledons</taxon>
        <taxon>Gunneridae</taxon>
        <taxon>Pentapetalae</taxon>
        <taxon>asterids</taxon>
        <taxon>lamiids</taxon>
        <taxon>Lamiales</taxon>
        <taxon>Lentibulariaceae</taxon>
        <taxon>Genlisea</taxon>
    </lineage>
</organism>
<dbReference type="PANTHER" id="PTHR32523">
    <property type="entry name" value="PHYTOL KINASE 1, CHLOROPLASTIC"/>
    <property type="match status" value="1"/>
</dbReference>